<comment type="caution">
    <text evidence="5">The sequence shown here is derived from an EMBL/GenBank/DDBJ whole genome shotgun (WGS) entry which is preliminary data.</text>
</comment>
<keyword evidence="6" id="KW-1185">Reference proteome</keyword>
<organism evidence="5 6">
    <name type="scientific">Puccinia sorghi</name>
    <dbReference type="NCBI Taxonomy" id="27349"/>
    <lineage>
        <taxon>Eukaryota</taxon>
        <taxon>Fungi</taxon>
        <taxon>Dikarya</taxon>
        <taxon>Basidiomycota</taxon>
        <taxon>Pucciniomycotina</taxon>
        <taxon>Pucciniomycetes</taxon>
        <taxon>Pucciniales</taxon>
        <taxon>Pucciniaceae</taxon>
        <taxon>Puccinia</taxon>
    </lineage>
</organism>
<feature type="compositionally biased region" description="Polar residues" evidence="4">
    <location>
        <begin position="44"/>
        <end position="53"/>
    </location>
</feature>
<evidence type="ECO:0000313" key="5">
    <source>
        <dbReference type="EMBL" id="KNZ55852.1"/>
    </source>
</evidence>
<name>A0A0L6V5R5_9BASI</name>
<keyword evidence="3" id="KW-0687">Ribonucleoprotein</keyword>
<dbReference type="HAMAP" id="MF_01310">
    <property type="entry name" value="Ribosomal_uS11"/>
    <property type="match status" value="1"/>
</dbReference>
<evidence type="ECO:0000256" key="2">
    <source>
        <dbReference type="ARBA" id="ARBA00022980"/>
    </source>
</evidence>
<dbReference type="GO" id="GO:0006412">
    <property type="term" value="P:translation"/>
    <property type="evidence" value="ECO:0007669"/>
    <property type="project" value="InterPro"/>
</dbReference>
<evidence type="ECO:0000256" key="3">
    <source>
        <dbReference type="ARBA" id="ARBA00023274"/>
    </source>
</evidence>
<dbReference type="InterPro" id="IPR036967">
    <property type="entry name" value="Ribosomal_uS11_sf"/>
</dbReference>
<dbReference type="GO" id="GO:1990904">
    <property type="term" value="C:ribonucleoprotein complex"/>
    <property type="evidence" value="ECO:0007669"/>
    <property type="project" value="UniProtKB-KW"/>
</dbReference>
<accession>A0A0L6V5R5</accession>
<evidence type="ECO:0000313" key="6">
    <source>
        <dbReference type="Proteomes" id="UP000037035"/>
    </source>
</evidence>
<reference evidence="5 6" key="1">
    <citation type="submission" date="2015-08" db="EMBL/GenBank/DDBJ databases">
        <title>Next Generation Sequencing and Analysis of the Genome of Puccinia sorghi L Schw, the Causal Agent of Maize Common Rust.</title>
        <authorList>
            <person name="Rochi L."/>
            <person name="Burguener G."/>
            <person name="Darino M."/>
            <person name="Turjanski A."/>
            <person name="Kreff E."/>
            <person name="Dieguez M.J."/>
            <person name="Sacco F."/>
        </authorList>
    </citation>
    <scope>NUCLEOTIDE SEQUENCE [LARGE SCALE GENOMIC DNA]</scope>
    <source>
        <strain evidence="5 6">RO10H11247</strain>
    </source>
</reference>
<proteinExistence type="inferred from homology"/>
<gene>
    <name evidence="5" type="ORF">VP01_2562g3</name>
</gene>
<dbReference type="SUPFAM" id="SSF53137">
    <property type="entry name" value="Translational machinery components"/>
    <property type="match status" value="1"/>
</dbReference>
<protein>
    <submittedName>
        <fullName evidence="5">Uncharacterized protein</fullName>
    </submittedName>
</protein>
<evidence type="ECO:0000256" key="1">
    <source>
        <dbReference type="ARBA" id="ARBA00006194"/>
    </source>
</evidence>
<comment type="similarity">
    <text evidence="1">Belongs to the universal ribosomal protein uS11 family.</text>
</comment>
<dbReference type="PANTHER" id="PTHR11759">
    <property type="entry name" value="40S RIBOSOMAL PROTEIN S14/30S RIBOSOMAL PROTEIN S11"/>
    <property type="match status" value="1"/>
</dbReference>
<dbReference type="AlphaFoldDB" id="A0A0L6V5R5"/>
<dbReference type="EMBL" id="LAVV01007460">
    <property type="protein sequence ID" value="KNZ55852.1"/>
    <property type="molecule type" value="Genomic_DNA"/>
</dbReference>
<sequence length="274" mass="29795">MSFPSIVRPLNRILSGLPPPSWLANRASYSGRAPSLTLDDVLPTRNTTPSQDRGSFPSEEDGMDSGLVANGTRTVREGIAPQERYGGRTGGFTHGMMNRRSAIELGADPLRRRPGEKTHYSLLVHSSPNNTRLTLTHTPVAYLPGSSPGHAGFKTAYPLAGAVVARVTAGSVGFKRGRRQEYEAATQATLAMFNKIRDLLILDPLARLNASPAIKEGTPRELEIVFNGFGIGRDAFIASLLNSQATDLRERVRSLRDTTTVKIGGPRPKKRRRV</sequence>
<keyword evidence="2" id="KW-0689">Ribosomal protein</keyword>
<dbReference type="Proteomes" id="UP000037035">
    <property type="component" value="Unassembled WGS sequence"/>
</dbReference>
<dbReference type="STRING" id="27349.A0A0L6V5R5"/>
<evidence type="ECO:0000256" key="4">
    <source>
        <dbReference type="SAM" id="MobiDB-lite"/>
    </source>
</evidence>
<dbReference type="OrthoDB" id="1654884at2759"/>
<feature type="region of interest" description="Disordered" evidence="4">
    <location>
        <begin position="33"/>
        <end position="68"/>
    </location>
</feature>
<dbReference type="InterPro" id="IPR001971">
    <property type="entry name" value="Ribosomal_uS11"/>
</dbReference>
<dbReference type="GO" id="GO:0003735">
    <property type="term" value="F:structural constituent of ribosome"/>
    <property type="evidence" value="ECO:0007669"/>
    <property type="project" value="InterPro"/>
</dbReference>
<dbReference type="GO" id="GO:0005840">
    <property type="term" value="C:ribosome"/>
    <property type="evidence" value="ECO:0007669"/>
    <property type="project" value="UniProtKB-KW"/>
</dbReference>
<dbReference type="VEuPathDB" id="FungiDB:VP01_2562g3"/>
<dbReference type="Gene3D" id="3.30.420.80">
    <property type="entry name" value="Ribosomal protein S11"/>
    <property type="match status" value="1"/>
</dbReference>